<dbReference type="InterPro" id="IPR001750">
    <property type="entry name" value="ND/Mrp_TM"/>
</dbReference>
<reference evidence="10" key="1">
    <citation type="submission" date="2020-07" db="EMBL/GenBank/DDBJ databases">
        <title>Huge and variable diversity of episymbiotic CPR bacteria and DPANN archaea in groundwater ecosystems.</title>
        <authorList>
            <person name="He C.Y."/>
            <person name="Keren R."/>
            <person name="Whittaker M."/>
            <person name="Farag I.F."/>
            <person name="Doudna J."/>
            <person name="Cate J.H.D."/>
            <person name="Banfield J.F."/>
        </authorList>
    </citation>
    <scope>NUCLEOTIDE SEQUENCE</scope>
    <source>
        <strain evidence="10">NC_groundwater_1520_Pr4_B-0.1um_53_5</strain>
    </source>
</reference>
<keyword evidence="2" id="KW-1003">Cell membrane</keyword>
<evidence type="ECO:0000256" key="4">
    <source>
        <dbReference type="ARBA" id="ARBA00022989"/>
    </source>
</evidence>
<evidence type="ECO:0000256" key="8">
    <source>
        <dbReference type="SAM" id="Phobius"/>
    </source>
</evidence>
<dbReference type="GO" id="GO:0005886">
    <property type="term" value="C:plasma membrane"/>
    <property type="evidence" value="ECO:0007669"/>
    <property type="project" value="UniProtKB-SubCell"/>
</dbReference>
<feature type="transmembrane region" description="Helical" evidence="8">
    <location>
        <begin position="35"/>
        <end position="60"/>
    </location>
</feature>
<dbReference type="EMBL" id="JACQXR010000125">
    <property type="protein sequence ID" value="MBI4727426.1"/>
    <property type="molecule type" value="Genomic_DNA"/>
</dbReference>
<evidence type="ECO:0000256" key="7">
    <source>
        <dbReference type="RuleBase" id="RU000320"/>
    </source>
</evidence>
<feature type="transmembrane region" description="Helical" evidence="8">
    <location>
        <begin position="497"/>
        <end position="516"/>
    </location>
</feature>
<organism evidence="10 11">
    <name type="scientific">candidate division TA06 bacterium</name>
    <dbReference type="NCBI Taxonomy" id="2250710"/>
    <lineage>
        <taxon>Bacteria</taxon>
        <taxon>Bacteria division TA06</taxon>
    </lineage>
</organism>
<proteinExistence type="predicted"/>
<feature type="transmembrane region" description="Helical" evidence="8">
    <location>
        <begin position="161"/>
        <end position="181"/>
    </location>
</feature>
<dbReference type="Proteomes" id="UP000736328">
    <property type="component" value="Unassembled WGS sequence"/>
</dbReference>
<feature type="transmembrane region" description="Helical" evidence="8">
    <location>
        <begin position="6"/>
        <end position="23"/>
    </location>
</feature>
<keyword evidence="6 8" id="KW-0472">Membrane</keyword>
<dbReference type="AlphaFoldDB" id="A0A933IAW6"/>
<evidence type="ECO:0000256" key="6">
    <source>
        <dbReference type="ARBA" id="ARBA00023136"/>
    </source>
</evidence>
<gene>
    <name evidence="10" type="ORF">HY768_09465</name>
</gene>
<evidence type="ECO:0000313" key="10">
    <source>
        <dbReference type="EMBL" id="MBI4727426.1"/>
    </source>
</evidence>
<dbReference type="GO" id="GO:0016491">
    <property type="term" value="F:oxidoreductase activity"/>
    <property type="evidence" value="ECO:0007669"/>
    <property type="project" value="UniProtKB-KW"/>
</dbReference>
<dbReference type="PANTHER" id="PTHR42682">
    <property type="entry name" value="HYDROGENASE-4 COMPONENT F"/>
    <property type="match status" value="1"/>
</dbReference>
<feature type="transmembrane region" description="Helical" evidence="8">
    <location>
        <begin position="605"/>
        <end position="625"/>
    </location>
</feature>
<evidence type="ECO:0000256" key="5">
    <source>
        <dbReference type="ARBA" id="ARBA00023002"/>
    </source>
</evidence>
<comment type="caution">
    <text evidence="10">The sequence shown here is derived from an EMBL/GenBank/DDBJ whole genome shotgun (WGS) entry which is preliminary data.</text>
</comment>
<feature type="domain" description="NADH:quinone oxidoreductase/Mrp antiporter transmembrane" evidence="9">
    <location>
        <begin position="126"/>
        <end position="415"/>
    </location>
</feature>
<evidence type="ECO:0000256" key="1">
    <source>
        <dbReference type="ARBA" id="ARBA00004651"/>
    </source>
</evidence>
<dbReference type="Pfam" id="PF00361">
    <property type="entry name" value="Proton_antipo_M"/>
    <property type="match status" value="1"/>
</dbReference>
<feature type="transmembrane region" description="Helical" evidence="8">
    <location>
        <begin position="362"/>
        <end position="381"/>
    </location>
</feature>
<feature type="transmembrane region" description="Helical" evidence="8">
    <location>
        <begin position="193"/>
        <end position="213"/>
    </location>
</feature>
<evidence type="ECO:0000259" key="9">
    <source>
        <dbReference type="Pfam" id="PF00361"/>
    </source>
</evidence>
<dbReference type="PANTHER" id="PTHR42682:SF4">
    <property type="entry name" value="NADH-UBIQUINONE_PLASTOQUINONE"/>
    <property type="match status" value="1"/>
</dbReference>
<feature type="transmembrane region" description="Helical" evidence="8">
    <location>
        <begin position="401"/>
        <end position="423"/>
    </location>
</feature>
<evidence type="ECO:0000313" key="11">
    <source>
        <dbReference type="Proteomes" id="UP000736328"/>
    </source>
</evidence>
<keyword evidence="4 8" id="KW-1133">Transmembrane helix</keyword>
<evidence type="ECO:0000256" key="3">
    <source>
        <dbReference type="ARBA" id="ARBA00022692"/>
    </source>
</evidence>
<keyword evidence="3 7" id="KW-0812">Transmembrane</keyword>
<comment type="subcellular location">
    <subcellularLocation>
        <location evidence="1">Cell membrane</location>
        <topology evidence="1">Multi-pass membrane protein</topology>
    </subcellularLocation>
    <subcellularLocation>
        <location evidence="7">Membrane</location>
        <topology evidence="7">Multi-pass membrane protein</topology>
    </subcellularLocation>
</comment>
<dbReference type="InterPro" id="IPR052175">
    <property type="entry name" value="ComplexI-like_HydComp"/>
</dbReference>
<keyword evidence="5" id="KW-0560">Oxidoreductase</keyword>
<feature type="transmembrane region" description="Helical" evidence="8">
    <location>
        <begin position="444"/>
        <end position="464"/>
    </location>
</feature>
<name>A0A933IAW6_UNCT6</name>
<evidence type="ECO:0000256" key="2">
    <source>
        <dbReference type="ARBA" id="ARBA00022475"/>
    </source>
</evidence>
<accession>A0A933IAW6</accession>
<feature type="transmembrane region" description="Helical" evidence="8">
    <location>
        <begin position="301"/>
        <end position="325"/>
    </location>
</feature>
<feature type="transmembrane region" description="Helical" evidence="8">
    <location>
        <begin position="80"/>
        <end position="97"/>
    </location>
</feature>
<feature type="transmembrane region" description="Helical" evidence="8">
    <location>
        <begin position="270"/>
        <end position="289"/>
    </location>
</feature>
<feature type="transmembrane region" description="Helical" evidence="8">
    <location>
        <begin position="109"/>
        <end position="126"/>
    </location>
</feature>
<sequence>MNPNILLIPILAPVLAGLAVLILPKGLKWVKEALAVAVSAIALYYAALIFKSGGVGLRLFLPWTSFGINFDLYAYHLPRFILLAAAGFGFLLTLYSAACMRDKWRAREFFAYFLITAGLANGAILANNFMVLLFFWEGLLVTLYGMITLGHKQSHITAAKALIISGLADFCLILGSVFLWSLTGTLTMSDVHYLQPTGLAGAAFILMALGAMAKAGVMPFHTWIPDAAIDAPLPFMAYLPAALEKLLGIYLLARISLEFFTIPMNSAMSLFLMTIGAITIVLAVMMALVQKDYKKLLSFHAISQVGYMILGIGTGVPIGIAGGIFHMLNNAMYKCALFLTGGAVEKEAGATELKKLGGLFKLMPVTAVCFWISALAISGVPPFNGFVSKEMVFHGAYETGYIIFPIAAWIGAIFTFASFLKLGHSTYFGRKSPEAPVQNVKETNWAMIAPMVAIALGCVAFGVFNKLPLKYLISPILEGRPIVEEGANLEFWHHSFAINWIVGVSMACLVIAYLIHQYGVKKGQGKAYLASEPIHNLPVLHTLYDLAEARVFDLYHWFVNGLVKSGAWAVWKAIDQGIDAIYEQAITFVGRFSIKVLKEYHNGLYANYLSWVVGGFALLAIYLAVLVK</sequence>
<protein>
    <submittedName>
        <fullName evidence="10">NADH-quinone oxidoreductase subunit L</fullName>
    </submittedName>
</protein>